<keyword evidence="2" id="KW-1185">Reference proteome</keyword>
<dbReference type="Proteomes" id="UP001431221">
    <property type="component" value="Unassembled WGS sequence"/>
</dbReference>
<proteinExistence type="predicted"/>
<dbReference type="RefSeq" id="WP_248157499.1">
    <property type="nucleotide sequence ID" value="NZ_JALNMJ010000018.1"/>
</dbReference>
<dbReference type="SUPFAM" id="SSF54909">
    <property type="entry name" value="Dimeric alpha+beta barrel"/>
    <property type="match status" value="1"/>
</dbReference>
<comment type="caution">
    <text evidence="1">The sequence shown here is derived from an EMBL/GenBank/DDBJ whole genome shotgun (WGS) entry which is preliminary data.</text>
</comment>
<reference evidence="1" key="1">
    <citation type="submission" date="2022-04" db="EMBL/GenBank/DDBJ databases">
        <title>Roseibium sp. CAU 1639 isolated from mud.</title>
        <authorList>
            <person name="Kim W."/>
        </authorList>
    </citation>
    <scope>NUCLEOTIDE SEQUENCE</scope>
    <source>
        <strain evidence="1">CAU 1639</strain>
    </source>
</reference>
<accession>A0ABT0GZ91</accession>
<dbReference type="InterPro" id="IPR011008">
    <property type="entry name" value="Dimeric_a/b-barrel"/>
</dbReference>
<evidence type="ECO:0000313" key="2">
    <source>
        <dbReference type="Proteomes" id="UP001431221"/>
    </source>
</evidence>
<name>A0ABT0GZ91_9HYPH</name>
<gene>
    <name evidence="1" type="ORF">M0H32_21455</name>
</gene>
<sequence>MSAPCLELVIFKVKDAEKARIARRTAQDTVKTYEGFLSWTAYESDEDTNLFADVVLWKDLKTAKAAAEKVMKDPGFAAVMAEIDGLVTMSHYHADRMVTADAAAA</sequence>
<dbReference type="EMBL" id="JALNMJ010000018">
    <property type="protein sequence ID" value="MCK7614744.1"/>
    <property type="molecule type" value="Genomic_DNA"/>
</dbReference>
<evidence type="ECO:0000313" key="1">
    <source>
        <dbReference type="EMBL" id="MCK7614744.1"/>
    </source>
</evidence>
<evidence type="ECO:0008006" key="3">
    <source>
        <dbReference type="Google" id="ProtNLM"/>
    </source>
</evidence>
<protein>
    <recommendedName>
        <fullName evidence="3">ABM domain-containing protein</fullName>
    </recommendedName>
</protein>
<organism evidence="1 2">
    <name type="scientific">Roseibium sediminicola</name>
    <dbReference type="NCBI Taxonomy" id="2933272"/>
    <lineage>
        <taxon>Bacteria</taxon>
        <taxon>Pseudomonadati</taxon>
        <taxon>Pseudomonadota</taxon>
        <taxon>Alphaproteobacteria</taxon>
        <taxon>Hyphomicrobiales</taxon>
        <taxon>Stappiaceae</taxon>
        <taxon>Roseibium</taxon>
    </lineage>
</organism>
<dbReference type="Gene3D" id="3.30.70.100">
    <property type="match status" value="1"/>
</dbReference>